<name>A0A7J9KJP1_GOSSC</name>
<accession>A0A7J9KJP1</accession>
<evidence type="ECO:0000256" key="1">
    <source>
        <dbReference type="SAM" id="MobiDB-lite"/>
    </source>
</evidence>
<evidence type="ECO:0000313" key="2">
    <source>
        <dbReference type="EMBL" id="MBA0846683.1"/>
    </source>
</evidence>
<gene>
    <name evidence="2" type="ORF">Goshw_005580</name>
</gene>
<feature type="region of interest" description="Disordered" evidence="1">
    <location>
        <begin position="1"/>
        <end position="44"/>
    </location>
</feature>
<dbReference type="EMBL" id="JABFAF010000001">
    <property type="protein sequence ID" value="MBA0846683.1"/>
    <property type="molecule type" value="Genomic_DNA"/>
</dbReference>
<feature type="compositionally biased region" description="Pro residues" evidence="1">
    <location>
        <begin position="25"/>
        <end position="42"/>
    </location>
</feature>
<protein>
    <submittedName>
        <fullName evidence="2">Uncharacterized protein</fullName>
    </submittedName>
</protein>
<reference evidence="2 3" key="1">
    <citation type="journal article" date="2019" name="Genome Biol. Evol.">
        <title>Insights into the evolution of the New World diploid cottons (Gossypium, subgenus Houzingenia) based on genome sequencing.</title>
        <authorList>
            <person name="Grover C.E."/>
            <person name="Arick M.A. 2nd"/>
            <person name="Thrash A."/>
            <person name="Conover J.L."/>
            <person name="Sanders W.S."/>
            <person name="Peterson D.G."/>
            <person name="Frelichowski J.E."/>
            <person name="Scheffler J.A."/>
            <person name="Scheffler B.E."/>
            <person name="Wendel J.F."/>
        </authorList>
    </citation>
    <scope>NUCLEOTIDE SEQUENCE [LARGE SCALE GENOMIC DNA]</scope>
    <source>
        <strain evidence="2">1</strain>
        <tissue evidence="2">Leaf</tissue>
    </source>
</reference>
<feature type="compositionally biased region" description="Acidic residues" evidence="1">
    <location>
        <begin position="243"/>
        <end position="252"/>
    </location>
</feature>
<dbReference type="Proteomes" id="UP000593576">
    <property type="component" value="Unassembled WGS sequence"/>
</dbReference>
<feature type="compositionally biased region" description="Basic and acidic residues" evidence="1">
    <location>
        <begin position="1"/>
        <end position="11"/>
    </location>
</feature>
<feature type="compositionally biased region" description="Basic and acidic residues" evidence="1">
    <location>
        <begin position="253"/>
        <end position="263"/>
    </location>
</feature>
<dbReference type="AlphaFoldDB" id="A0A7J9KJP1"/>
<feature type="region of interest" description="Disordered" evidence="1">
    <location>
        <begin position="232"/>
        <end position="299"/>
    </location>
</feature>
<proteinExistence type="predicted"/>
<dbReference type="OrthoDB" id="1937287at2759"/>
<comment type="caution">
    <text evidence="2">The sequence shown here is derived from an EMBL/GenBank/DDBJ whole genome shotgun (WGS) entry which is preliminary data.</text>
</comment>
<organism evidence="2 3">
    <name type="scientific">Gossypium schwendimanii</name>
    <name type="common">Cotton</name>
    <dbReference type="NCBI Taxonomy" id="34291"/>
    <lineage>
        <taxon>Eukaryota</taxon>
        <taxon>Viridiplantae</taxon>
        <taxon>Streptophyta</taxon>
        <taxon>Embryophyta</taxon>
        <taxon>Tracheophyta</taxon>
        <taxon>Spermatophyta</taxon>
        <taxon>Magnoliopsida</taxon>
        <taxon>eudicotyledons</taxon>
        <taxon>Gunneridae</taxon>
        <taxon>Pentapetalae</taxon>
        <taxon>rosids</taxon>
        <taxon>malvids</taxon>
        <taxon>Malvales</taxon>
        <taxon>Malvaceae</taxon>
        <taxon>Malvoideae</taxon>
        <taxon>Gossypium</taxon>
    </lineage>
</organism>
<sequence>MGLLEKERFESEPMQVETEGRTVSPLPPPPPPPPLIPKPLPFPSRLEEKKKRDDKEFIDFLKMFKALNVNLPLLELLEKIHKYAKFLKDVMSRWRKIGRGEQISLNKECNAPRCRINLMPFSICMRLGLGELKGFLEDVLVRVRTTIDVGRGELTMKIEGEIKVFKCFEIESRCKERKRIYVGTLVNRQMKRYIRVVVEWNQQGGKKRKYLDLQKGNEAIYKGVHGKLGGGAIQWPTRSSDSFEGEDNEGEAESTKGKEKVEATDDDELEGREITPRDETMEEATTSTGYMSEGVDPRE</sequence>
<keyword evidence="3" id="KW-1185">Reference proteome</keyword>
<evidence type="ECO:0000313" key="3">
    <source>
        <dbReference type="Proteomes" id="UP000593576"/>
    </source>
</evidence>